<evidence type="ECO:0000313" key="4">
    <source>
        <dbReference type="EMBL" id="KAF5467867.1"/>
    </source>
</evidence>
<dbReference type="InterPro" id="IPR025287">
    <property type="entry name" value="WAK_GUB"/>
</dbReference>
<dbReference type="AlphaFoldDB" id="A0A833XI99"/>
<dbReference type="GO" id="GO:0016020">
    <property type="term" value="C:membrane"/>
    <property type="evidence" value="ECO:0007669"/>
    <property type="project" value="UniProtKB-SubCell"/>
</dbReference>
<evidence type="ECO:0000313" key="5">
    <source>
        <dbReference type="Proteomes" id="UP000619265"/>
    </source>
</evidence>
<reference evidence="4" key="1">
    <citation type="submission" date="2015-10" db="EMBL/GenBank/DDBJ databases">
        <authorList>
            <person name="Martinez-Garcia P.J."/>
            <person name="Crepeau M.W."/>
            <person name="Puiu D."/>
            <person name="Gonzalez-Ibeas D."/>
            <person name="Whalen J."/>
            <person name="Stevens K."/>
            <person name="Paul R."/>
            <person name="Butterfield T."/>
            <person name="Britton M."/>
            <person name="Reagan R."/>
            <person name="Chakraborty S."/>
            <person name="Walawage S.L."/>
            <person name="Vasquez-Gross H.A."/>
            <person name="Cardeno C."/>
            <person name="Famula R."/>
            <person name="Pratt K."/>
            <person name="Kuruganti S."/>
            <person name="Aradhya M.K."/>
            <person name="Leslie C.A."/>
            <person name="Dandekar A.M."/>
            <person name="Salzberg S.L."/>
            <person name="Wegrzyn J.L."/>
            <person name="Langley C.H."/>
            <person name="Neale D.B."/>
        </authorList>
    </citation>
    <scope>NUCLEOTIDE SEQUENCE</scope>
    <source>
        <tissue evidence="4">Leaves</tissue>
    </source>
</reference>
<comment type="subcellular location">
    <subcellularLocation>
        <location evidence="1">Membrane</location>
        <topology evidence="1">Single-pass membrane protein</topology>
    </subcellularLocation>
</comment>
<dbReference type="PANTHER" id="PTHR33491">
    <property type="entry name" value="OSJNBA0016N04.9 PROTEIN"/>
    <property type="match status" value="1"/>
</dbReference>
<dbReference type="Proteomes" id="UP000619265">
    <property type="component" value="Unassembled WGS sequence"/>
</dbReference>
<feature type="non-terminal residue" evidence="4">
    <location>
        <position position="1"/>
    </location>
</feature>
<reference evidence="4" key="2">
    <citation type="submission" date="2020-03" db="EMBL/GenBank/DDBJ databases">
        <title>Walnut 2.0.</title>
        <authorList>
            <person name="Marrano A."/>
            <person name="Britton M."/>
            <person name="Zimin A.V."/>
            <person name="Zaini P.A."/>
            <person name="Workman R."/>
            <person name="Puiu D."/>
            <person name="Bianco L."/>
            <person name="Allen B.J."/>
            <person name="Troggio M."/>
            <person name="Leslie C.A."/>
            <person name="Timp W."/>
            <person name="Dendekar A."/>
            <person name="Salzberg S.L."/>
            <person name="Neale D.B."/>
        </authorList>
    </citation>
    <scope>NUCLEOTIDE SEQUENCE</scope>
    <source>
        <tissue evidence="4">Leaves</tissue>
    </source>
</reference>
<protein>
    <recommendedName>
        <fullName evidence="3">Wall-associated receptor kinase galacturonan-binding domain-containing protein</fullName>
    </recommendedName>
</protein>
<evidence type="ECO:0000256" key="1">
    <source>
        <dbReference type="ARBA" id="ARBA00004167"/>
    </source>
</evidence>
<proteinExistence type="predicted"/>
<sequence>ASYHLPWSFSTACSSGQTYRSLCITLVYKRTISYFGSTDQNTKRSAMALQGKLLQQQLVLLLLISIGAQLVLATSTQPATNSSCNRRCGSFNIPYPFGTGEGCYLDPSFLIICDHSLKPPKPFLGVDNIDVLNISLDHGELRVSNLVVRNCDDWPVYDNQPSYRRFSALLNLLSFRISHTKNSIFAVGCNHFAYITDSKGHVNDISTLLDAYRSVTTVPVIWLTALAPALDVAILISRKAKQIII</sequence>
<accession>A0A833XI99</accession>
<dbReference type="EMBL" id="LIHL02000006">
    <property type="protein sequence ID" value="KAF5467867.1"/>
    <property type="molecule type" value="Genomic_DNA"/>
</dbReference>
<comment type="caution">
    <text evidence="4">The sequence shown here is derived from an EMBL/GenBank/DDBJ whole genome shotgun (WGS) entry which is preliminary data.</text>
</comment>
<evidence type="ECO:0000259" key="3">
    <source>
        <dbReference type="Pfam" id="PF13947"/>
    </source>
</evidence>
<dbReference type="GO" id="GO:0030247">
    <property type="term" value="F:polysaccharide binding"/>
    <property type="evidence" value="ECO:0007669"/>
    <property type="project" value="InterPro"/>
</dbReference>
<name>A0A833XI99_JUGRE</name>
<dbReference type="Gramene" id="Jr06_02990_p2">
    <property type="protein sequence ID" value="cds.Jr06_02990_p2"/>
    <property type="gene ID" value="Jr06_02990"/>
</dbReference>
<gene>
    <name evidence="4" type="ORF">F2P56_012078</name>
</gene>
<evidence type="ECO:0000256" key="2">
    <source>
        <dbReference type="ARBA" id="ARBA00022729"/>
    </source>
</evidence>
<organism evidence="4 5">
    <name type="scientific">Juglans regia</name>
    <name type="common">English walnut</name>
    <dbReference type="NCBI Taxonomy" id="51240"/>
    <lineage>
        <taxon>Eukaryota</taxon>
        <taxon>Viridiplantae</taxon>
        <taxon>Streptophyta</taxon>
        <taxon>Embryophyta</taxon>
        <taxon>Tracheophyta</taxon>
        <taxon>Spermatophyta</taxon>
        <taxon>Magnoliopsida</taxon>
        <taxon>eudicotyledons</taxon>
        <taxon>Gunneridae</taxon>
        <taxon>Pentapetalae</taxon>
        <taxon>rosids</taxon>
        <taxon>fabids</taxon>
        <taxon>Fagales</taxon>
        <taxon>Juglandaceae</taxon>
        <taxon>Juglans</taxon>
    </lineage>
</organism>
<keyword evidence="2" id="KW-0732">Signal</keyword>
<dbReference type="Pfam" id="PF13947">
    <property type="entry name" value="GUB_WAK_bind"/>
    <property type="match status" value="1"/>
</dbReference>
<feature type="domain" description="Wall-associated receptor kinase galacturonan-binding" evidence="3">
    <location>
        <begin position="84"/>
        <end position="144"/>
    </location>
</feature>